<proteinExistence type="predicted"/>
<name>A0AAU7LWT8_9BURK</name>
<organism evidence="1">
    <name type="scientific">Polaromonas hydrogenivorans</name>
    <dbReference type="NCBI Taxonomy" id="335476"/>
    <lineage>
        <taxon>Bacteria</taxon>
        <taxon>Pseudomonadati</taxon>
        <taxon>Pseudomonadota</taxon>
        <taxon>Betaproteobacteria</taxon>
        <taxon>Burkholderiales</taxon>
        <taxon>Comamonadaceae</taxon>
        <taxon>Polaromonas</taxon>
    </lineage>
</organism>
<dbReference type="EMBL" id="CP157675">
    <property type="protein sequence ID" value="XBP72100.1"/>
    <property type="molecule type" value="Genomic_DNA"/>
</dbReference>
<dbReference type="RefSeq" id="WP_349281430.1">
    <property type="nucleotide sequence ID" value="NZ_CBCSCU010000002.1"/>
</dbReference>
<gene>
    <name evidence="1" type="ORF">ABLV49_09980</name>
</gene>
<evidence type="ECO:0008006" key="2">
    <source>
        <dbReference type="Google" id="ProtNLM"/>
    </source>
</evidence>
<accession>A0AAU7LWT8</accession>
<reference evidence="1" key="1">
    <citation type="submission" date="2024-05" db="EMBL/GenBank/DDBJ databases">
        <authorList>
            <person name="Bunk B."/>
            <person name="Swiderski J."/>
            <person name="Sproer C."/>
            <person name="Thiel V."/>
        </authorList>
    </citation>
    <scope>NUCLEOTIDE SEQUENCE</scope>
    <source>
        <strain evidence="1">DSM 17735</strain>
    </source>
</reference>
<sequence length="170" mass="18700">MSACPPSPPNHDDITLNFRMRDPRFTALPVKDILRIRMDDLGIKNSDLQRALDYAKPNVIAMMRSGTMSLPPSKALVAACLLELDPVFFLSKVIAENDPALWDAISAVMGQHLMTKNELALIHMVRQGLDGHDVDLATMPAFVEAIAPALKATLDRENALTQAAIDRIDK</sequence>
<evidence type="ECO:0000313" key="1">
    <source>
        <dbReference type="EMBL" id="XBP72100.1"/>
    </source>
</evidence>
<dbReference type="AlphaFoldDB" id="A0AAU7LWT8"/>
<protein>
    <recommendedName>
        <fullName evidence="2">HTH cro/C1-type domain-containing protein</fullName>
    </recommendedName>
</protein>